<proteinExistence type="predicted"/>
<dbReference type="SUPFAM" id="SSF50969">
    <property type="entry name" value="YVTN repeat-like/Quinoprotein amine dehydrogenase"/>
    <property type="match status" value="1"/>
</dbReference>
<dbReference type="eggNOG" id="KOG1912">
    <property type="taxonomic scope" value="Eukaryota"/>
</dbReference>
<dbReference type="InParanoid" id="A9UWK7"/>
<evidence type="ECO:0000259" key="1">
    <source>
        <dbReference type="Pfam" id="PF23752"/>
    </source>
</evidence>
<dbReference type="Proteomes" id="UP000001357">
    <property type="component" value="Unassembled WGS sequence"/>
</dbReference>
<feature type="domain" description="WDR11 second beta-propeller" evidence="1">
    <location>
        <begin position="356"/>
        <end position="485"/>
    </location>
</feature>
<evidence type="ECO:0000259" key="2">
    <source>
        <dbReference type="Pfam" id="PF23753"/>
    </source>
</evidence>
<dbReference type="PANTHER" id="PTHR14593">
    <property type="entry name" value="WD REPEAT-CONTAINING PROTEIN 11"/>
    <property type="match status" value="1"/>
</dbReference>
<dbReference type="GeneID" id="5890150"/>
<dbReference type="GO" id="GO:0005737">
    <property type="term" value="C:cytoplasm"/>
    <property type="evidence" value="ECO:0000318"/>
    <property type="project" value="GO_Central"/>
</dbReference>
<dbReference type="PANTHER" id="PTHR14593:SF5">
    <property type="entry name" value="WD REPEAT-CONTAINING PROTEIN 11"/>
    <property type="match status" value="1"/>
</dbReference>
<dbReference type="KEGG" id="mbr:MONBRDRAFT_31975"/>
<dbReference type="InterPro" id="IPR011044">
    <property type="entry name" value="Quino_amine_DH_bsu"/>
</dbReference>
<dbReference type="EMBL" id="CH991548">
    <property type="protein sequence ID" value="EDQ90061.1"/>
    <property type="molecule type" value="Genomic_DNA"/>
</dbReference>
<dbReference type="Pfam" id="PF23753">
    <property type="entry name" value="TPR_WDR11"/>
    <property type="match status" value="1"/>
</dbReference>
<reference evidence="3 4" key="1">
    <citation type="journal article" date="2008" name="Nature">
        <title>The genome of the choanoflagellate Monosiga brevicollis and the origin of metazoans.</title>
        <authorList>
            <consortium name="JGI Sequencing"/>
            <person name="King N."/>
            <person name="Westbrook M.J."/>
            <person name="Young S.L."/>
            <person name="Kuo A."/>
            <person name="Abedin M."/>
            <person name="Chapman J."/>
            <person name="Fairclough S."/>
            <person name="Hellsten U."/>
            <person name="Isogai Y."/>
            <person name="Letunic I."/>
            <person name="Marr M."/>
            <person name="Pincus D."/>
            <person name="Putnam N."/>
            <person name="Rokas A."/>
            <person name="Wright K.J."/>
            <person name="Zuzow R."/>
            <person name="Dirks W."/>
            <person name="Good M."/>
            <person name="Goodstein D."/>
            <person name="Lemons D."/>
            <person name="Li W."/>
            <person name="Lyons J.B."/>
            <person name="Morris A."/>
            <person name="Nichols S."/>
            <person name="Richter D.J."/>
            <person name="Salamov A."/>
            <person name="Bork P."/>
            <person name="Lim W.A."/>
            <person name="Manning G."/>
            <person name="Miller W.T."/>
            <person name="McGinnis W."/>
            <person name="Shapiro H."/>
            <person name="Tjian R."/>
            <person name="Grigoriev I.V."/>
            <person name="Rokhsar D."/>
        </authorList>
    </citation>
    <scope>NUCLEOTIDE SEQUENCE [LARGE SCALE GENOMIC DNA]</scope>
    <source>
        <strain evidence="4">MX1 / ATCC 50154</strain>
    </source>
</reference>
<protein>
    <submittedName>
        <fullName evidence="3">Uncharacterized protein</fullName>
    </submittedName>
</protein>
<dbReference type="Pfam" id="PF23752">
    <property type="entry name" value="Beta-prop_WDR11_2nd"/>
    <property type="match status" value="1"/>
</dbReference>
<organism evidence="3 4">
    <name type="scientific">Monosiga brevicollis</name>
    <name type="common">Choanoflagellate</name>
    <dbReference type="NCBI Taxonomy" id="81824"/>
    <lineage>
        <taxon>Eukaryota</taxon>
        <taxon>Choanoflagellata</taxon>
        <taxon>Craspedida</taxon>
        <taxon>Salpingoecidae</taxon>
        <taxon>Monosiga</taxon>
    </lineage>
</organism>
<gene>
    <name evidence="3" type="ORF">MONBRDRAFT_31975</name>
</gene>
<dbReference type="AlphaFoldDB" id="A9UWK7"/>
<dbReference type="InterPro" id="IPR015943">
    <property type="entry name" value="WD40/YVTN_repeat-like_dom_sf"/>
</dbReference>
<sequence length="943" mass="103323">MTLEPRTIAGGLNEANGAAVAWHYYALAFGIKSRVQVVDPAALELAFDPRQLGERKFDPTSLLLAAGNSLGTISIHRLSNGETKAVLPPPSEALRAARSPPAVKALCWQHTATDPLGLLVALYNSGLIITWNVLKCEAVWALEGPPEAQSLTFDPFRPRRFATCSRGGIIHIYEQSSPGSQPTQTRTFQLAQDEAIGITFSKHTEHQLVIVTKRKLVFYDLKAEQPISETPLEVGGSPFVSVITCRDAPAIYCLHENSCVSLRCRPKFGRLYSYEYRGQSRAIRTRSARVMHIVKSPREDTMVACICLDGRVLKLQAAQMPSHAHALLGMGAPVEAHRCLNIKGALRQTGLMHTLMVPVCASGVHVNADGQPLMAVGGRQGRIQIFNLATGQLTRQFVVNENTLVDVAWTSGGALVALAGSEAGPSLSRNVLLHVDACTGRSTKLRDRQDPSKAKRLHVSPLGQYVLLLFQDQPPELWSATRRCLLSHFGKNFPLCADLAWIHYGNGMAAAQHQSNSDSVQTRLLEIIDQEVTRDDDLDPASLGDVFEDEPKKPDQLVMREEFMAVEYDAQLHGYRIEGRLRCAFAQLLVCLFQLVTQHVSTDFAEVKQIALMHGTTLALVRFSNGVATFDVVKGQVLSALPLGKKGPQAMHVCWARADRPVVVFDDCRLCVFDVKFKRAESHITSYERATPFTSPLAYSGAMVRKIYSAYLSGQVLDAIEAGSQSEHLIAALPSPTVPTQDNKVLQALNSLVVASTARRRVHGVTALRRPQFSALVTESIFANQADRAIHLLLQNWNSAHEHDYVDILRACFIASITQPDSYRTTVKMAAMNLIASNRLDEGIELLVLTGFCKEACSYLQSYGRWEDAVILAKHTLSVADQRQVMSKHASELVKTSWQEAALLYASSGDTAAVLNVLPSAEDAPYRHALKEALAAKVPATAS</sequence>
<dbReference type="Gene3D" id="2.130.10.10">
    <property type="entry name" value="YVTN repeat-like/Quinoprotein amine dehydrogenase"/>
    <property type="match status" value="2"/>
</dbReference>
<name>A9UWK7_MONBE</name>
<evidence type="ECO:0000313" key="3">
    <source>
        <dbReference type="EMBL" id="EDQ90061.1"/>
    </source>
</evidence>
<dbReference type="FunCoup" id="A9UWK7">
    <property type="interactions" value="805"/>
</dbReference>
<dbReference type="STRING" id="81824.A9UWK7"/>
<evidence type="ECO:0000313" key="4">
    <source>
        <dbReference type="Proteomes" id="UP000001357"/>
    </source>
</evidence>
<accession>A9UWK7</accession>
<dbReference type="RefSeq" id="XP_001744828.1">
    <property type="nucleotide sequence ID" value="XM_001744776.1"/>
</dbReference>
<feature type="domain" description="WDR11 TPR" evidence="2">
    <location>
        <begin position="777"/>
        <end position="922"/>
    </location>
</feature>
<dbReference type="InterPro" id="IPR057854">
    <property type="entry name" value="TPR_WDR11"/>
</dbReference>
<dbReference type="InterPro" id="IPR057853">
    <property type="entry name" value="Beta-prop_WDR11_2nd"/>
</dbReference>
<dbReference type="SUPFAM" id="SSF101908">
    <property type="entry name" value="Putative isomerase YbhE"/>
    <property type="match status" value="1"/>
</dbReference>
<keyword evidence="4" id="KW-1185">Reference proteome</keyword>
<dbReference type="InterPro" id="IPR039694">
    <property type="entry name" value="WDR11"/>
</dbReference>